<dbReference type="Proteomes" id="UP001295423">
    <property type="component" value="Unassembled WGS sequence"/>
</dbReference>
<protein>
    <recommendedName>
        <fullName evidence="2">M23ase beta-sheet core domain-containing protein</fullName>
    </recommendedName>
</protein>
<dbReference type="Gene3D" id="2.70.70.10">
    <property type="entry name" value="Glucose Permease (Domain IIA)"/>
    <property type="match status" value="1"/>
</dbReference>
<feature type="domain" description="M23ase beta-sheet core" evidence="2">
    <location>
        <begin position="163"/>
        <end position="263"/>
    </location>
</feature>
<dbReference type="InterPro" id="IPR016047">
    <property type="entry name" value="M23ase_b-sheet_dom"/>
</dbReference>
<dbReference type="PROSITE" id="PS51257">
    <property type="entry name" value="PROKAR_LIPOPROTEIN"/>
    <property type="match status" value="1"/>
</dbReference>
<dbReference type="Pfam" id="PF01551">
    <property type="entry name" value="Peptidase_M23"/>
    <property type="match status" value="1"/>
</dbReference>
<evidence type="ECO:0000256" key="1">
    <source>
        <dbReference type="SAM" id="SignalP"/>
    </source>
</evidence>
<comment type="caution">
    <text evidence="3">The sequence shown here is derived from an EMBL/GenBank/DDBJ whole genome shotgun (WGS) entry which is preliminary data.</text>
</comment>
<dbReference type="CDD" id="cd12797">
    <property type="entry name" value="M23_peptidase"/>
    <property type="match status" value="1"/>
</dbReference>
<accession>A0AAD2JM34</accession>
<name>A0AAD2JM34_9STRA</name>
<gene>
    <name evidence="3" type="ORF">CYCCA115_LOCUS20225</name>
</gene>
<feature type="signal peptide" evidence="1">
    <location>
        <begin position="1"/>
        <end position="24"/>
    </location>
</feature>
<feature type="chain" id="PRO_5042002891" description="M23ase beta-sheet core domain-containing protein" evidence="1">
    <location>
        <begin position="25"/>
        <end position="299"/>
    </location>
</feature>
<keyword evidence="4" id="KW-1185">Reference proteome</keyword>
<evidence type="ECO:0000313" key="4">
    <source>
        <dbReference type="Proteomes" id="UP001295423"/>
    </source>
</evidence>
<reference evidence="3" key="1">
    <citation type="submission" date="2023-08" db="EMBL/GenBank/DDBJ databases">
        <authorList>
            <person name="Audoor S."/>
            <person name="Bilcke G."/>
        </authorList>
    </citation>
    <scope>NUCLEOTIDE SEQUENCE</scope>
</reference>
<evidence type="ECO:0000259" key="2">
    <source>
        <dbReference type="Pfam" id="PF01551"/>
    </source>
</evidence>
<organism evidence="3 4">
    <name type="scientific">Cylindrotheca closterium</name>
    <dbReference type="NCBI Taxonomy" id="2856"/>
    <lineage>
        <taxon>Eukaryota</taxon>
        <taxon>Sar</taxon>
        <taxon>Stramenopiles</taxon>
        <taxon>Ochrophyta</taxon>
        <taxon>Bacillariophyta</taxon>
        <taxon>Bacillariophyceae</taxon>
        <taxon>Bacillariophycidae</taxon>
        <taxon>Bacillariales</taxon>
        <taxon>Bacillariaceae</taxon>
        <taxon>Cylindrotheca</taxon>
    </lineage>
</organism>
<dbReference type="InterPro" id="IPR011055">
    <property type="entry name" value="Dup_hybrid_motif"/>
</dbReference>
<dbReference type="GO" id="GO:0004222">
    <property type="term" value="F:metalloendopeptidase activity"/>
    <property type="evidence" value="ECO:0007669"/>
    <property type="project" value="TreeGrafter"/>
</dbReference>
<keyword evidence="1" id="KW-0732">Signal</keyword>
<dbReference type="PANTHER" id="PTHR21666:SF270">
    <property type="entry name" value="MUREIN HYDROLASE ACTIVATOR ENVC"/>
    <property type="match status" value="1"/>
</dbReference>
<dbReference type="EMBL" id="CAKOGP040002147">
    <property type="protein sequence ID" value="CAJ1963564.1"/>
    <property type="molecule type" value="Genomic_DNA"/>
</dbReference>
<dbReference type="AlphaFoldDB" id="A0AAD2JM34"/>
<dbReference type="InterPro" id="IPR050570">
    <property type="entry name" value="Cell_wall_metabolism_enzyme"/>
</dbReference>
<dbReference type="PANTHER" id="PTHR21666">
    <property type="entry name" value="PEPTIDASE-RELATED"/>
    <property type="match status" value="1"/>
</dbReference>
<sequence>MILPRDASLFCLFLTLITTSCTFASNQDANNPHQDDLLPPLESDFKSYPNLANITDEERALFHPILKFPTHFKKIPVLDCTQATGLATESQRKRSKIRDKLFGLVWRNVIVNLITDSEVVRKVPWKSSKWGFGKYDEDRRAMYTSSVFDAENVVDGYSGARTVHLGIDLGAPVGTKVYAFADGVVHSVGYNEGHGDYGFVVVIEHTLPLSSTKIWALYGHMDRATSRNKSPGTPIQKGQVIGGIGDCHENGGWSAPHCHFQVSMRPPMTHDMPGACSVQDRPIALSEYFDPRYVLGQIY</sequence>
<dbReference type="SUPFAM" id="SSF51261">
    <property type="entry name" value="Duplicated hybrid motif"/>
    <property type="match status" value="1"/>
</dbReference>
<proteinExistence type="predicted"/>
<evidence type="ECO:0000313" key="3">
    <source>
        <dbReference type="EMBL" id="CAJ1963564.1"/>
    </source>
</evidence>